<evidence type="ECO:0000313" key="4">
    <source>
        <dbReference type="Proteomes" id="UP000018538"/>
    </source>
</evidence>
<evidence type="ECO:0000259" key="2">
    <source>
        <dbReference type="Pfam" id="PF04194"/>
    </source>
</evidence>
<dbReference type="OrthoDB" id="443682at2759"/>
<protein>
    <recommendedName>
        <fullName evidence="2">Programmed cell death protein 2 C-terminal domain-containing protein</fullName>
    </recommendedName>
</protein>
<dbReference type="InterPro" id="IPR007320">
    <property type="entry name" value="PDCD2_C"/>
</dbReference>
<dbReference type="Proteomes" id="UP000018538">
    <property type="component" value="Unassembled WGS sequence"/>
</dbReference>
<feature type="domain" description="Programmed cell death protein 2 C-terminal" evidence="2">
    <location>
        <begin position="372"/>
        <end position="512"/>
    </location>
</feature>
<name>V7PFQ0_PLAYE</name>
<dbReference type="PANTHER" id="PTHR12298">
    <property type="entry name" value="PCDC2 PROGRAMMED CELL DEATH PROTEIN 2 -RELATED"/>
    <property type="match status" value="1"/>
</dbReference>
<evidence type="ECO:0000256" key="1">
    <source>
        <dbReference type="SAM" id="MobiDB-lite"/>
    </source>
</evidence>
<sequence length="515" mass="60405">MKNVLLGYVKKRKRFKELNNNKKGIEKKFVSKIGGKPYWLDRINLPEEDNFKCILCNELLSFLLQIYAPIDNIGHCFHRCLYLFVCFKCGDQVKCFRTQLPRNNPYYNFYLASNLNTNSNENDSSSSESDHDNIEIIKNGKISNNFENEPNEFTSTENDSSDNDSDVDATKYRDLNSTNLVTVSEDLNNSTTISTDICSTICPDDLGNTPPHKFLILNKTDIINKNKEDVKLTEKNESSNINKMNNINKEIFDKHVEYLLCCNRCGIPCKDKKNNLEKKNIKYHKKCEMKKHIIILENKININDEYDCESSSIGSDNYSDDSEEYTEQVEAVEKVEKYDNADAVENEDEIDVSEMKAMEDIQKDVFKNRQIDNVFLNYIKKISRFPKQIIRYSYKGNPLYATDDFQNKNKNNIYYKEYDDKKKPITFENIPNCYICKKRKVFEFQVLSTIINYLKIKNNNLDNPEPQMNLKFMTINIYTCENNCDIYDINNIKQKTNISHLSRYIQEYVHVQVEN</sequence>
<gene>
    <name evidence="3" type="ORF">YYC_03999</name>
</gene>
<dbReference type="EMBL" id="KI635789">
    <property type="protein sequence ID" value="ETB58391.1"/>
    <property type="molecule type" value="Genomic_DNA"/>
</dbReference>
<accession>V7PFQ0</accession>
<dbReference type="Pfam" id="PF04194">
    <property type="entry name" value="PDCD2_C"/>
    <property type="match status" value="1"/>
</dbReference>
<evidence type="ECO:0000313" key="3">
    <source>
        <dbReference type="EMBL" id="ETB58391.1"/>
    </source>
</evidence>
<feature type="compositionally biased region" description="Polar residues" evidence="1">
    <location>
        <begin position="144"/>
        <end position="153"/>
    </location>
</feature>
<feature type="region of interest" description="Disordered" evidence="1">
    <location>
        <begin position="144"/>
        <end position="169"/>
    </location>
</feature>
<organism evidence="3 4">
    <name type="scientific">Plasmodium yoelii 17X</name>
    <dbReference type="NCBI Taxonomy" id="1323249"/>
    <lineage>
        <taxon>Eukaryota</taxon>
        <taxon>Sar</taxon>
        <taxon>Alveolata</taxon>
        <taxon>Apicomplexa</taxon>
        <taxon>Aconoidasida</taxon>
        <taxon>Haemosporida</taxon>
        <taxon>Plasmodiidae</taxon>
        <taxon>Plasmodium</taxon>
        <taxon>Plasmodium (Vinckeia)</taxon>
    </lineage>
</organism>
<dbReference type="AlphaFoldDB" id="V7PFQ0"/>
<dbReference type="PANTHER" id="PTHR12298:SF4">
    <property type="entry name" value="PROGRAMMED CELL DEATH PROTEIN 2"/>
    <property type="match status" value="1"/>
</dbReference>
<dbReference type="GO" id="GO:0005737">
    <property type="term" value="C:cytoplasm"/>
    <property type="evidence" value="ECO:0007669"/>
    <property type="project" value="InterPro"/>
</dbReference>
<proteinExistence type="predicted"/>
<reference evidence="3 4" key="1">
    <citation type="submission" date="2013-11" db="EMBL/GenBank/DDBJ databases">
        <title>The Genome Sequence of Plasmodium yoelii 17X.</title>
        <authorList>
            <consortium name="The Broad Institute Genomics Platform"/>
            <consortium name="The Broad Institute Genome Sequencing Center for Infectious Disease"/>
            <person name="Neafsey D."/>
            <person name="Adams J."/>
            <person name="Walker B."/>
            <person name="Young S.K."/>
            <person name="Zeng Q."/>
            <person name="Gargeya S."/>
            <person name="Fitzgerald M."/>
            <person name="Haas B."/>
            <person name="Abouelleil A."/>
            <person name="Alvarado L."/>
            <person name="Chapman S.B."/>
            <person name="Gainer-Dewar J."/>
            <person name="Goldberg J."/>
            <person name="Griggs A."/>
            <person name="Gujja S."/>
            <person name="Hansen M."/>
            <person name="Howarth C."/>
            <person name="Imamovic A."/>
            <person name="Ireland A."/>
            <person name="Larimer J."/>
            <person name="McCowan C."/>
            <person name="Murphy C."/>
            <person name="Pearson M."/>
            <person name="Poon T.W."/>
            <person name="Priest M."/>
            <person name="Roberts A."/>
            <person name="Saif S."/>
            <person name="Shea T."/>
            <person name="Sykes S."/>
            <person name="Wortman J."/>
            <person name="Nusbaum C."/>
            <person name="Birren B."/>
        </authorList>
    </citation>
    <scope>NUCLEOTIDE SEQUENCE [LARGE SCALE GENOMIC DNA]</scope>
    <source>
        <strain evidence="3 4">17X</strain>
    </source>
</reference>
<keyword evidence="4" id="KW-1185">Reference proteome</keyword>